<dbReference type="SUPFAM" id="SSF48498">
    <property type="entry name" value="Tetracyclin repressor-like, C-terminal domain"/>
    <property type="match status" value="1"/>
</dbReference>
<dbReference type="PANTHER" id="PTHR30055:SF234">
    <property type="entry name" value="HTH-TYPE TRANSCRIPTIONAL REGULATOR BETI"/>
    <property type="match status" value="1"/>
</dbReference>
<accession>A0A2W4JAW3</accession>
<dbReference type="PRINTS" id="PR00455">
    <property type="entry name" value="HTHTETR"/>
</dbReference>
<dbReference type="Pfam" id="PF00440">
    <property type="entry name" value="TetR_N"/>
    <property type="match status" value="1"/>
</dbReference>
<sequence length="205" mass="23592">MTTPEVAKQDRRQRRWHEAHDRLYQAACELFLESGYANTSVDDIAERADVARKTAFNHYPRKRDFIAEWGRRRRQRVIDAISAELADDPRLEPVLRRYFAELAAINVAERALTIRMSLGWRQSGGPFDADPHQLVDVLRGFLTDAIERGEISSKVNASHVATILYSSYFGLLYDWCEGPDDQPPFDLHDAFMHLIDVVLDGIRSF</sequence>
<evidence type="ECO:0000313" key="6">
    <source>
        <dbReference type="EMBL" id="PZM95561.1"/>
    </source>
</evidence>
<evidence type="ECO:0000256" key="2">
    <source>
        <dbReference type="ARBA" id="ARBA00023125"/>
    </source>
</evidence>
<dbReference type="GO" id="GO:0003700">
    <property type="term" value="F:DNA-binding transcription factor activity"/>
    <property type="evidence" value="ECO:0007669"/>
    <property type="project" value="TreeGrafter"/>
</dbReference>
<organism evidence="6">
    <name type="scientific">Thermocrispum agreste</name>
    <dbReference type="NCBI Taxonomy" id="37925"/>
    <lineage>
        <taxon>Bacteria</taxon>
        <taxon>Bacillati</taxon>
        <taxon>Actinomycetota</taxon>
        <taxon>Actinomycetes</taxon>
        <taxon>Pseudonocardiales</taxon>
        <taxon>Pseudonocardiaceae</taxon>
        <taxon>Thermocrispum</taxon>
    </lineage>
</organism>
<reference evidence="6" key="1">
    <citation type="submission" date="2018-05" db="EMBL/GenBank/DDBJ databases">
        <authorList>
            <person name="Lanie J.A."/>
            <person name="Ng W.-L."/>
            <person name="Kazmierczak K.M."/>
            <person name="Andrzejewski T.M."/>
            <person name="Davidsen T.M."/>
            <person name="Wayne K.J."/>
            <person name="Tettelin H."/>
            <person name="Glass J.I."/>
            <person name="Rusch D."/>
            <person name="Podicherti R."/>
            <person name="Tsui H.-C.T."/>
            <person name="Winkler M.E."/>
        </authorList>
    </citation>
    <scope>NUCLEOTIDE SEQUENCE</scope>
    <source>
        <strain evidence="6">ZC4RG45</strain>
    </source>
</reference>
<keyword evidence="2 4" id="KW-0238">DNA-binding</keyword>
<name>A0A2W4JAW3_9PSEU</name>
<keyword evidence="3" id="KW-0804">Transcription</keyword>
<proteinExistence type="predicted"/>
<dbReference type="InterPro" id="IPR036271">
    <property type="entry name" value="Tet_transcr_reg_TetR-rel_C_sf"/>
</dbReference>
<dbReference type="Gene3D" id="1.10.357.10">
    <property type="entry name" value="Tetracycline Repressor, domain 2"/>
    <property type="match status" value="1"/>
</dbReference>
<dbReference type="AlphaFoldDB" id="A0A2W4JAW3"/>
<evidence type="ECO:0000256" key="4">
    <source>
        <dbReference type="PROSITE-ProRule" id="PRU00335"/>
    </source>
</evidence>
<keyword evidence="1" id="KW-0805">Transcription regulation</keyword>
<gene>
    <name evidence="6" type="ORF">DIU77_12180</name>
</gene>
<dbReference type="InterPro" id="IPR050109">
    <property type="entry name" value="HTH-type_TetR-like_transc_reg"/>
</dbReference>
<dbReference type="PANTHER" id="PTHR30055">
    <property type="entry name" value="HTH-TYPE TRANSCRIPTIONAL REGULATOR RUTR"/>
    <property type="match status" value="1"/>
</dbReference>
<evidence type="ECO:0000256" key="3">
    <source>
        <dbReference type="ARBA" id="ARBA00023163"/>
    </source>
</evidence>
<feature type="domain" description="HTH tetR-type" evidence="5">
    <location>
        <begin position="17"/>
        <end position="77"/>
    </location>
</feature>
<dbReference type="GO" id="GO:0000976">
    <property type="term" value="F:transcription cis-regulatory region binding"/>
    <property type="evidence" value="ECO:0007669"/>
    <property type="project" value="TreeGrafter"/>
</dbReference>
<evidence type="ECO:0000256" key="1">
    <source>
        <dbReference type="ARBA" id="ARBA00023015"/>
    </source>
</evidence>
<dbReference type="PROSITE" id="PS50977">
    <property type="entry name" value="HTH_TETR_2"/>
    <property type="match status" value="1"/>
</dbReference>
<evidence type="ECO:0000259" key="5">
    <source>
        <dbReference type="PROSITE" id="PS50977"/>
    </source>
</evidence>
<feature type="DNA-binding region" description="H-T-H motif" evidence="4">
    <location>
        <begin position="40"/>
        <end position="59"/>
    </location>
</feature>
<protein>
    <submittedName>
        <fullName evidence="6">TetR/AcrR family transcriptional regulator</fullName>
    </submittedName>
</protein>
<dbReference type="InterPro" id="IPR009057">
    <property type="entry name" value="Homeodomain-like_sf"/>
</dbReference>
<dbReference type="SUPFAM" id="SSF46689">
    <property type="entry name" value="Homeodomain-like"/>
    <property type="match status" value="1"/>
</dbReference>
<dbReference type="InterPro" id="IPR001647">
    <property type="entry name" value="HTH_TetR"/>
</dbReference>
<dbReference type="EMBL" id="QGUI01000465">
    <property type="protein sequence ID" value="PZM95561.1"/>
    <property type="molecule type" value="Genomic_DNA"/>
</dbReference>
<comment type="caution">
    <text evidence="6">The sequence shown here is derived from an EMBL/GenBank/DDBJ whole genome shotgun (WGS) entry which is preliminary data.</text>
</comment>